<evidence type="ECO:0000256" key="1">
    <source>
        <dbReference type="SAM" id="MobiDB-lite"/>
    </source>
</evidence>
<dbReference type="Proteomes" id="UP000277580">
    <property type="component" value="Unassembled WGS sequence"/>
</dbReference>
<dbReference type="EMBL" id="ML119159">
    <property type="protein sequence ID" value="RPB08765.1"/>
    <property type="molecule type" value="Genomic_DNA"/>
</dbReference>
<dbReference type="InParanoid" id="A0A3N4KSM5"/>
<dbReference type="AlphaFoldDB" id="A0A3N4KSM5"/>
<feature type="compositionally biased region" description="Basic residues" evidence="1">
    <location>
        <begin position="147"/>
        <end position="163"/>
    </location>
</feature>
<feature type="region of interest" description="Disordered" evidence="1">
    <location>
        <begin position="97"/>
        <end position="170"/>
    </location>
</feature>
<accession>A0A3N4KSM5</accession>
<gene>
    <name evidence="2" type="ORF">P167DRAFT_608487</name>
</gene>
<dbReference type="OrthoDB" id="10518509at2759"/>
<feature type="compositionally biased region" description="Basic and acidic residues" evidence="1">
    <location>
        <begin position="97"/>
        <end position="146"/>
    </location>
</feature>
<sequence>MCHKYEFEIKLDGTLQFIKEKVVTESKVQKVAWNKHLSFIQKLTPIGEPSERINVVESEPLLTESDEEGWKAADKIWKDYMKKDVMVLKREIKAWKEKKAEERGKKEGREEVEGDRTKGKENGKGKKGKNGKEERNGKKWKEGGKSKRERKGKKKNRRGKRKNMPTMSTGYVNIGSHYTGWETISRRYRLYPHFPVMVPGDY</sequence>
<evidence type="ECO:0000313" key="2">
    <source>
        <dbReference type="EMBL" id="RPB08765.1"/>
    </source>
</evidence>
<evidence type="ECO:0000313" key="3">
    <source>
        <dbReference type="Proteomes" id="UP000277580"/>
    </source>
</evidence>
<keyword evidence="3" id="KW-1185">Reference proteome</keyword>
<protein>
    <submittedName>
        <fullName evidence="2">Uncharacterized protein</fullName>
    </submittedName>
</protein>
<organism evidence="2 3">
    <name type="scientific">Morchella conica CCBAS932</name>
    <dbReference type="NCBI Taxonomy" id="1392247"/>
    <lineage>
        <taxon>Eukaryota</taxon>
        <taxon>Fungi</taxon>
        <taxon>Dikarya</taxon>
        <taxon>Ascomycota</taxon>
        <taxon>Pezizomycotina</taxon>
        <taxon>Pezizomycetes</taxon>
        <taxon>Pezizales</taxon>
        <taxon>Morchellaceae</taxon>
        <taxon>Morchella</taxon>
    </lineage>
</organism>
<reference evidence="2 3" key="1">
    <citation type="journal article" date="2018" name="Nat. Ecol. Evol.">
        <title>Pezizomycetes genomes reveal the molecular basis of ectomycorrhizal truffle lifestyle.</title>
        <authorList>
            <person name="Murat C."/>
            <person name="Payen T."/>
            <person name="Noel B."/>
            <person name="Kuo A."/>
            <person name="Morin E."/>
            <person name="Chen J."/>
            <person name="Kohler A."/>
            <person name="Krizsan K."/>
            <person name="Balestrini R."/>
            <person name="Da Silva C."/>
            <person name="Montanini B."/>
            <person name="Hainaut M."/>
            <person name="Levati E."/>
            <person name="Barry K.W."/>
            <person name="Belfiori B."/>
            <person name="Cichocki N."/>
            <person name="Clum A."/>
            <person name="Dockter R.B."/>
            <person name="Fauchery L."/>
            <person name="Guy J."/>
            <person name="Iotti M."/>
            <person name="Le Tacon F."/>
            <person name="Lindquist E.A."/>
            <person name="Lipzen A."/>
            <person name="Malagnac F."/>
            <person name="Mello A."/>
            <person name="Molinier V."/>
            <person name="Miyauchi S."/>
            <person name="Poulain J."/>
            <person name="Riccioni C."/>
            <person name="Rubini A."/>
            <person name="Sitrit Y."/>
            <person name="Splivallo R."/>
            <person name="Traeger S."/>
            <person name="Wang M."/>
            <person name="Zifcakova L."/>
            <person name="Wipf D."/>
            <person name="Zambonelli A."/>
            <person name="Paolocci F."/>
            <person name="Nowrousian M."/>
            <person name="Ottonello S."/>
            <person name="Baldrian P."/>
            <person name="Spatafora J.W."/>
            <person name="Henrissat B."/>
            <person name="Nagy L.G."/>
            <person name="Aury J.M."/>
            <person name="Wincker P."/>
            <person name="Grigoriev I.V."/>
            <person name="Bonfante P."/>
            <person name="Martin F.M."/>
        </authorList>
    </citation>
    <scope>NUCLEOTIDE SEQUENCE [LARGE SCALE GENOMIC DNA]</scope>
    <source>
        <strain evidence="2 3">CCBAS932</strain>
    </source>
</reference>
<proteinExistence type="predicted"/>
<name>A0A3N4KSM5_9PEZI</name>